<dbReference type="GO" id="GO:0008270">
    <property type="term" value="F:zinc ion binding"/>
    <property type="evidence" value="ECO:0007669"/>
    <property type="project" value="UniProtKB-KW"/>
</dbReference>
<dbReference type="GO" id="GO:0000981">
    <property type="term" value="F:DNA-binding transcription factor activity, RNA polymerase II-specific"/>
    <property type="evidence" value="ECO:0007669"/>
    <property type="project" value="TreeGrafter"/>
</dbReference>
<dbReference type="PROSITE" id="PS00028">
    <property type="entry name" value="ZINC_FINGER_C2H2_1"/>
    <property type="match status" value="9"/>
</dbReference>
<feature type="domain" description="C2H2-type" evidence="14">
    <location>
        <begin position="930"/>
        <end position="960"/>
    </location>
</feature>
<feature type="region of interest" description="Disordered" evidence="13">
    <location>
        <begin position="1214"/>
        <end position="1351"/>
    </location>
</feature>
<feature type="compositionally biased region" description="Pro residues" evidence="13">
    <location>
        <begin position="1106"/>
        <end position="1119"/>
    </location>
</feature>
<feature type="region of interest" description="Disordered" evidence="13">
    <location>
        <begin position="440"/>
        <end position="540"/>
    </location>
</feature>
<dbReference type="PANTHER" id="PTHR15507:SF18">
    <property type="entry name" value="ZINC FINGER PROTEIN RLF"/>
    <property type="match status" value="1"/>
</dbReference>
<dbReference type="InterPro" id="IPR052251">
    <property type="entry name" value="GH-ZnFinger_Regulators"/>
</dbReference>
<reference evidence="15" key="1">
    <citation type="submission" date="2021-01" db="EMBL/GenBank/DDBJ databases">
        <title>A chromosome-scale assembly of European eel, Anguilla anguilla.</title>
        <authorList>
            <person name="Henkel C."/>
            <person name="Jong-Raadsen S.A."/>
            <person name="Dufour S."/>
            <person name="Weltzien F.-A."/>
            <person name="Palstra A.P."/>
            <person name="Pelster B."/>
            <person name="Spaink H.P."/>
            <person name="Van Den Thillart G.E."/>
            <person name="Jansen H."/>
            <person name="Zahm M."/>
            <person name="Klopp C."/>
            <person name="Cedric C."/>
            <person name="Louis A."/>
            <person name="Berthelot C."/>
            <person name="Parey E."/>
            <person name="Roest Crollius H."/>
            <person name="Montfort J."/>
            <person name="Robinson-Rechavi M."/>
            <person name="Bucao C."/>
            <person name="Bouchez O."/>
            <person name="Gislard M."/>
            <person name="Lluch J."/>
            <person name="Milhes M."/>
            <person name="Lampietro C."/>
            <person name="Lopez Roques C."/>
            <person name="Donnadieu C."/>
            <person name="Braasch I."/>
            <person name="Desvignes T."/>
            <person name="Postlethwait J."/>
            <person name="Bobe J."/>
            <person name="Guiguen Y."/>
            <person name="Dirks R."/>
        </authorList>
    </citation>
    <scope>NUCLEOTIDE SEQUENCE</scope>
    <source>
        <strain evidence="15">Tag_6206</strain>
        <tissue evidence="15">Liver</tissue>
    </source>
</reference>
<keyword evidence="8" id="KW-0805">Transcription regulation</keyword>
<feature type="region of interest" description="Disordered" evidence="13">
    <location>
        <begin position="1411"/>
        <end position="1462"/>
    </location>
</feature>
<feature type="region of interest" description="Disordered" evidence="13">
    <location>
        <begin position="1481"/>
        <end position="1509"/>
    </location>
</feature>
<dbReference type="SMART" id="SM00355">
    <property type="entry name" value="ZnF_C2H2"/>
    <property type="match status" value="10"/>
</dbReference>
<evidence type="ECO:0000256" key="10">
    <source>
        <dbReference type="ARBA" id="ARBA00023163"/>
    </source>
</evidence>
<evidence type="ECO:0000256" key="2">
    <source>
        <dbReference type="ARBA" id="ARBA00006991"/>
    </source>
</evidence>
<feature type="compositionally biased region" description="Low complexity" evidence="13">
    <location>
        <begin position="637"/>
        <end position="658"/>
    </location>
</feature>
<dbReference type="GO" id="GO:0005634">
    <property type="term" value="C:nucleus"/>
    <property type="evidence" value="ECO:0007669"/>
    <property type="project" value="UniProtKB-SubCell"/>
</dbReference>
<dbReference type="PANTHER" id="PTHR15507">
    <property type="entry name" value="ZINC FINGER PROTEIN RLF"/>
    <property type="match status" value="1"/>
</dbReference>
<feature type="compositionally biased region" description="Pro residues" evidence="13">
    <location>
        <begin position="890"/>
        <end position="902"/>
    </location>
</feature>
<comment type="caution">
    <text evidence="15">The sequence shown here is derived from an EMBL/GenBank/DDBJ whole genome shotgun (WGS) entry which is preliminary data.</text>
</comment>
<dbReference type="EMBL" id="JAFIRN010000001">
    <property type="protein sequence ID" value="KAG5856116.1"/>
    <property type="molecule type" value="Genomic_DNA"/>
</dbReference>
<dbReference type="InterPro" id="IPR058902">
    <property type="entry name" value="zf_C2H2_ZNF292/Rlf"/>
</dbReference>
<evidence type="ECO:0000256" key="7">
    <source>
        <dbReference type="ARBA" id="ARBA00022833"/>
    </source>
</evidence>
<keyword evidence="10" id="KW-0804">Transcription</keyword>
<comment type="subcellular location">
    <subcellularLocation>
        <location evidence="1">Nucleus</location>
    </subcellularLocation>
</comment>
<protein>
    <recommendedName>
        <fullName evidence="14">C2H2-type domain-containing protein</fullName>
    </recommendedName>
</protein>
<accession>A0A9D3MYF8</accession>
<feature type="region of interest" description="Disordered" evidence="13">
    <location>
        <begin position="1"/>
        <end position="22"/>
    </location>
</feature>
<dbReference type="Pfam" id="PF26218">
    <property type="entry name" value="zf_C2H2_ZNF292"/>
    <property type="match status" value="1"/>
</dbReference>
<keyword evidence="6 12" id="KW-0863">Zinc-finger</keyword>
<feature type="compositionally biased region" description="Basic residues" evidence="13">
    <location>
        <begin position="449"/>
        <end position="459"/>
    </location>
</feature>
<dbReference type="Pfam" id="PF25580">
    <property type="entry name" value="TPR_Rlf"/>
    <property type="match status" value="1"/>
</dbReference>
<feature type="compositionally biased region" description="Low complexity" evidence="13">
    <location>
        <begin position="1087"/>
        <end position="1099"/>
    </location>
</feature>
<feature type="compositionally biased region" description="Acidic residues" evidence="13">
    <location>
        <begin position="1609"/>
        <end position="1631"/>
    </location>
</feature>
<evidence type="ECO:0000256" key="1">
    <source>
        <dbReference type="ARBA" id="ARBA00004123"/>
    </source>
</evidence>
<feature type="region of interest" description="Disordered" evidence="13">
    <location>
        <begin position="1069"/>
        <end position="1132"/>
    </location>
</feature>
<evidence type="ECO:0000256" key="6">
    <source>
        <dbReference type="ARBA" id="ARBA00022771"/>
    </source>
</evidence>
<keyword evidence="3" id="KW-0597">Phosphoprotein</keyword>
<keyword evidence="5" id="KW-0677">Repeat</keyword>
<organism evidence="15 16">
    <name type="scientific">Anguilla anguilla</name>
    <name type="common">European freshwater eel</name>
    <name type="synonym">Muraena anguilla</name>
    <dbReference type="NCBI Taxonomy" id="7936"/>
    <lineage>
        <taxon>Eukaryota</taxon>
        <taxon>Metazoa</taxon>
        <taxon>Chordata</taxon>
        <taxon>Craniata</taxon>
        <taxon>Vertebrata</taxon>
        <taxon>Euteleostomi</taxon>
        <taxon>Actinopterygii</taxon>
        <taxon>Neopterygii</taxon>
        <taxon>Teleostei</taxon>
        <taxon>Anguilliformes</taxon>
        <taxon>Anguillidae</taxon>
        <taxon>Anguilla</taxon>
    </lineage>
</organism>
<feature type="compositionally biased region" description="Basic residues" evidence="13">
    <location>
        <begin position="965"/>
        <end position="975"/>
    </location>
</feature>
<feature type="compositionally biased region" description="Gly residues" evidence="13">
    <location>
        <begin position="480"/>
        <end position="489"/>
    </location>
</feature>
<feature type="domain" description="C2H2-type" evidence="14">
    <location>
        <begin position="756"/>
        <end position="780"/>
    </location>
</feature>
<dbReference type="InterPro" id="IPR057986">
    <property type="entry name" value="TPR_Rlf/292/654"/>
</dbReference>
<feature type="compositionally biased region" description="Gly residues" evidence="13">
    <location>
        <begin position="1317"/>
        <end position="1328"/>
    </location>
</feature>
<evidence type="ECO:0000256" key="8">
    <source>
        <dbReference type="ARBA" id="ARBA00023015"/>
    </source>
</evidence>
<comment type="similarity">
    <text evidence="2">Belongs to the krueppel C2H2-type zinc-finger protein family.</text>
</comment>
<feature type="domain" description="C2H2-type" evidence="14">
    <location>
        <begin position="728"/>
        <end position="755"/>
    </location>
</feature>
<keyword evidence="4" id="KW-0479">Metal-binding</keyword>
<evidence type="ECO:0000256" key="12">
    <source>
        <dbReference type="PROSITE-ProRule" id="PRU00042"/>
    </source>
</evidence>
<feature type="region of interest" description="Disordered" evidence="13">
    <location>
        <begin position="568"/>
        <end position="663"/>
    </location>
</feature>
<feature type="compositionally biased region" description="Low complexity" evidence="13">
    <location>
        <begin position="504"/>
        <end position="519"/>
    </location>
</feature>
<feature type="compositionally biased region" description="Basic residues" evidence="13">
    <location>
        <begin position="1215"/>
        <end position="1231"/>
    </location>
</feature>
<feature type="compositionally biased region" description="Low complexity" evidence="13">
    <location>
        <begin position="1331"/>
        <end position="1351"/>
    </location>
</feature>
<dbReference type="InterPro" id="IPR013087">
    <property type="entry name" value="Znf_C2H2_type"/>
</dbReference>
<evidence type="ECO:0000313" key="15">
    <source>
        <dbReference type="EMBL" id="KAG5856116.1"/>
    </source>
</evidence>
<evidence type="ECO:0000256" key="5">
    <source>
        <dbReference type="ARBA" id="ARBA00022737"/>
    </source>
</evidence>
<feature type="compositionally biased region" description="Basic residues" evidence="13">
    <location>
        <begin position="1591"/>
        <end position="1600"/>
    </location>
</feature>
<keyword evidence="7" id="KW-0862">Zinc</keyword>
<feature type="compositionally biased region" description="Basic residues" evidence="13">
    <location>
        <begin position="574"/>
        <end position="592"/>
    </location>
</feature>
<feature type="compositionally biased region" description="Pro residues" evidence="13">
    <location>
        <begin position="1070"/>
        <end position="1079"/>
    </location>
</feature>
<sequence length="1784" mass="196860">MADVEGETQLDRGDRPHNAAADSPVAMDSLLTTLRGLEVELRQRDISETSSSDYCNNFCQALMHYAGSRNSIEHGLPLLEVYCLSITCFVAARPHLTTESDKVALVLKRLALSCFELLLSVPENAIPYEAWMQFHRSVQAAHDTLQQYGSTDLLALLRILGEGGAWSNPALIALLTGQPTNPEEVDAFLALEGDSFMEMRVKHLVKMGEMAQAMVLAKACADCGHIANRTTFRQIYVTQLCDVLPSEEAIMEISRVDGKEVLEIICNLETEGQENLAFILCTTFLTQQLQQESIYCSWELTLFWSKLQRRIEPSLESFLEHCLQLGAIARTVYHLLFLVRVIQTEAEQLGVAASVELCVRALQLPRLEDPETKTSVCKTAAYASLEELHLRPDQRQEEHPAPVPNSLRCELLLALKAHWPFDPEFWDWKTLKRHCLRLLGVEPEPSPSPRRRRRRRGRAGGRWGRSRSLQGDGSARRAEGGGAGGGGERGAARRRLCGEGGRSPAGQGPAAAARRSAPRGGQGGGGRPEGHAPKKAAPGTSERYLRWQKYKFFCLICRLEEFAAHTSEHVQMPARRRPPQRKRKAVKRRANARRGLDEEEEEEEDDEEEEGGRAGRRPGARRDRPGPVAAHVLPVHAGPGRAGAPAGAGRRPAPAQEARPADDDHVTFEYIDAHFQLQDREVYPCPATGCAKNFRQFKYLSVHLKAEHGGGHGDENARHYLAMKDRREKCTFCRRHFVTAYHHRRHRRAHRGERPYTCAVAGCGARFDTTNQLLSHKQGHGFRLSYRCQLRGCSLAFCDLGQLYHHEAQHFRDAAYCCTGAGCKKFYYSKRDFLRHLATHGIAFSEQDFAAQREERRRPPDPFADEPAGARKGVPEEPPGASGAGAPLRLVPPPPPPPPSSPPSSSSSSSLKEPRGTLTCVAVCFDGRKFTCGFESCGRTFAQASEVQRHLRCAHPGQMESERRGPRRPGKARGPRTRERDVKIEPGGADKSPQGPGCPRPRRGSGGSCSPAAEPHKPLVPPPVEPAHRGLPKGRAAGPRAAQPAGPQPPELAVPSSPAYLRVFRHAGVLPPPRVPAPARPRRQGVAEEGCAPKPAPAAAEKRAPSPQPPPQPSPPPPPRRPRPRAAPATRRISDFLVQPSTKPYGCEVRGCAFKSVTSNALKGHYLRKHGFSRERVKGIDVFRSNAFKPFRCHLCPRCYRQKSELRLHYMQVHQARRRRQAGHPPQKRQAGKTPPPADAAAKEERRAASAWRRQKRPKEKGGIWMLQSERERRRQAGRQGQEDRRQARRQARPPGPAGPPGAEEEEGRRRRRSGPLEGGGGAAGGWWRGTCATSSPSTTSPTTACTRTAARPSPARAAWCATCRPCTATTAPSCAWRRTWSFGAARRVRKADAAAASSASPSACTARTRAAAGTSTTAPACGSTGAGSTATSRRHRRRRPGDAPQGPRTRGGAHHPAQLRGAHPAVPLQLRRLRRHLPPVQQPAAAHQPRAPRPAATGGAGSPQQQRQQQVRCRFEGCTRVFSQNSSYMKHVFYRHCDYYDSVVLRLQNAHKRDAAASGCQKKLIISAALKKQPQQPPPSPMKKNTPKLPLRHSLRRCPKSQEALRAEEEEEEEEEEGTGENTEEEPMEEEVPKAPRLRKRDLKLVYRTQEEALQMCQDRCLPVAYPCMVQGCDSVLTVESSMRRHYLTCHRMPCHVFASSQGALVNTAERLEELIQRRSALSSAARSPHGVLKVEYQAEPENPGGLSLPHEPSLRRGGPPARPGPPVPAGGVGGRERRHRGR</sequence>
<dbReference type="PROSITE" id="PS50157">
    <property type="entry name" value="ZINC_FINGER_C2H2_2"/>
    <property type="match status" value="5"/>
</dbReference>
<evidence type="ECO:0000256" key="4">
    <source>
        <dbReference type="ARBA" id="ARBA00022723"/>
    </source>
</evidence>
<feature type="region of interest" description="Disordered" evidence="13">
    <location>
        <begin position="953"/>
        <end position="1057"/>
    </location>
</feature>
<dbReference type="InterPro" id="IPR036236">
    <property type="entry name" value="Znf_C2H2_sf"/>
</dbReference>
<feature type="region of interest" description="Disordered" evidence="13">
    <location>
        <begin position="851"/>
        <end position="913"/>
    </location>
</feature>
<feature type="compositionally biased region" description="Low complexity" evidence="13">
    <location>
        <begin position="1034"/>
        <end position="1045"/>
    </location>
</feature>
<feature type="region of interest" description="Disordered" evidence="13">
    <location>
        <begin position="1738"/>
        <end position="1784"/>
    </location>
</feature>
<proteinExistence type="inferred from homology"/>
<dbReference type="GO" id="GO:0003677">
    <property type="term" value="F:DNA binding"/>
    <property type="evidence" value="ECO:0007669"/>
    <property type="project" value="UniProtKB-KW"/>
</dbReference>
<feature type="compositionally biased region" description="Basic and acidic residues" evidence="13">
    <location>
        <begin position="1269"/>
        <end position="1286"/>
    </location>
</feature>
<feature type="domain" description="C2H2-type" evidence="14">
    <location>
        <begin position="1191"/>
        <end position="1219"/>
    </location>
</feature>
<feature type="domain" description="C2H2-type" evidence="14">
    <location>
        <begin position="683"/>
        <end position="713"/>
    </location>
</feature>
<evidence type="ECO:0000259" key="14">
    <source>
        <dbReference type="PROSITE" id="PS50157"/>
    </source>
</evidence>
<keyword evidence="9" id="KW-0238">DNA-binding</keyword>
<dbReference type="Proteomes" id="UP001044222">
    <property type="component" value="Unassembled WGS sequence"/>
</dbReference>
<feature type="compositionally biased region" description="Basic and acidic residues" evidence="13">
    <location>
        <begin position="851"/>
        <end position="860"/>
    </location>
</feature>
<feature type="compositionally biased region" description="Acidic residues" evidence="13">
    <location>
        <begin position="597"/>
        <end position="610"/>
    </location>
</feature>
<keyword evidence="11" id="KW-0539">Nucleus</keyword>
<keyword evidence="16" id="KW-1185">Reference proteome</keyword>
<evidence type="ECO:0000256" key="3">
    <source>
        <dbReference type="ARBA" id="ARBA00022553"/>
    </source>
</evidence>
<gene>
    <name evidence="15" type="ORF">ANANG_G00004610</name>
</gene>
<name>A0A9D3MYF8_ANGAN</name>
<feature type="compositionally biased region" description="Low complexity" evidence="13">
    <location>
        <begin position="1411"/>
        <end position="1432"/>
    </location>
</feature>
<evidence type="ECO:0000256" key="11">
    <source>
        <dbReference type="ARBA" id="ARBA00023242"/>
    </source>
</evidence>
<dbReference type="SUPFAM" id="SSF57667">
    <property type="entry name" value="beta-beta-alpha zinc fingers"/>
    <property type="match status" value="2"/>
</dbReference>
<evidence type="ECO:0000256" key="13">
    <source>
        <dbReference type="SAM" id="MobiDB-lite"/>
    </source>
</evidence>
<evidence type="ECO:0000313" key="16">
    <source>
        <dbReference type="Proteomes" id="UP001044222"/>
    </source>
</evidence>
<evidence type="ECO:0000256" key="9">
    <source>
        <dbReference type="ARBA" id="ARBA00023125"/>
    </source>
</evidence>
<feature type="region of interest" description="Disordered" evidence="13">
    <location>
        <begin position="1571"/>
        <end position="1638"/>
    </location>
</feature>
<dbReference type="Gene3D" id="3.30.160.60">
    <property type="entry name" value="Classic Zinc Finger"/>
    <property type="match status" value="3"/>
</dbReference>